<proteinExistence type="predicted"/>
<dbReference type="CDD" id="cd00229">
    <property type="entry name" value="SGNH_hydrolase"/>
    <property type="match status" value="1"/>
</dbReference>
<dbReference type="InterPro" id="IPR036514">
    <property type="entry name" value="SGNH_hydro_sf"/>
</dbReference>
<comment type="caution">
    <text evidence="2">The sequence shown here is derived from an EMBL/GenBank/DDBJ whole genome shotgun (WGS) entry which is preliminary data.</text>
</comment>
<dbReference type="GO" id="GO:0016787">
    <property type="term" value="F:hydrolase activity"/>
    <property type="evidence" value="ECO:0007669"/>
    <property type="project" value="UniProtKB-KW"/>
</dbReference>
<dbReference type="Gene3D" id="3.40.50.1110">
    <property type="entry name" value="SGNH hydrolase"/>
    <property type="match status" value="1"/>
</dbReference>
<name>A0ABU5N6B3_9MICO</name>
<dbReference type="Proteomes" id="UP001291912">
    <property type="component" value="Unassembled WGS sequence"/>
</dbReference>
<keyword evidence="3" id="KW-1185">Reference proteome</keyword>
<evidence type="ECO:0000313" key="3">
    <source>
        <dbReference type="Proteomes" id="UP001291912"/>
    </source>
</evidence>
<evidence type="ECO:0000313" key="2">
    <source>
        <dbReference type="EMBL" id="MDZ8161635.1"/>
    </source>
</evidence>
<dbReference type="EMBL" id="JAWJYN010000001">
    <property type="protein sequence ID" value="MDZ8161635.1"/>
    <property type="molecule type" value="Genomic_DNA"/>
</dbReference>
<sequence>MRASDPTPGRRFPLVVLVLAFTVLAISLVSAARPWAAHPSVGAADEGATGGEPALPPLAVPEEARVLIFGDSWVYGSAAEVPTLGFAYVLSDIMGWDATVDGVRGSGYLKAGIDGPDYGTRIAALDPSLDPDLIIVEGSINDRRLYPDGYREAVGSAWDTLAATFPEASVVILGPAPHVLPVGAATTAIDADLATLAVARGWWYVSPLTEGWIRPSNYFDVIDTGPGNDHPSTAGHAYLAERLAASLAALSELPEVSAEAPLGG</sequence>
<keyword evidence="2" id="KW-0378">Hydrolase</keyword>
<dbReference type="SUPFAM" id="SSF52266">
    <property type="entry name" value="SGNH hydrolase"/>
    <property type="match status" value="1"/>
</dbReference>
<evidence type="ECO:0000259" key="1">
    <source>
        <dbReference type="Pfam" id="PF13472"/>
    </source>
</evidence>
<protein>
    <submittedName>
        <fullName evidence="2">SGNH/GDSL hydrolase family protein</fullName>
    </submittedName>
</protein>
<dbReference type="InterPro" id="IPR013830">
    <property type="entry name" value="SGNH_hydro"/>
</dbReference>
<accession>A0ABU5N6B3</accession>
<reference evidence="2 3" key="1">
    <citation type="submission" date="2023-10" db="EMBL/GenBank/DDBJ databases">
        <title>Microbacterium xanthum sp. nov., isolated from seaweed.</title>
        <authorList>
            <person name="Lee S.D."/>
        </authorList>
    </citation>
    <scope>NUCLEOTIDE SEQUENCE [LARGE SCALE GENOMIC DNA]</scope>
    <source>
        <strain evidence="2 3">KCTC 19124</strain>
    </source>
</reference>
<dbReference type="RefSeq" id="WP_194425126.1">
    <property type="nucleotide sequence ID" value="NZ_BAAAPT010000001.1"/>
</dbReference>
<organism evidence="2 3">
    <name type="scientific">Microbacterium aquimaris</name>
    <dbReference type="NCBI Taxonomy" id="459816"/>
    <lineage>
        <taxon>Bacteria</taxon>
        <taxon>Bacillati</taxon>
        <taxon>Actinomycetota</taxon>
        <taxon>Actinomycetes</taxon>
        <taxon>Micrococcales</taxon>
        <taxon>Microbacteriaceae</taxon>
        <taxon>Microbacterium</taxon>
    </lineage>
</organism>
<gene>
    <name evidence="2" type="ORF">R2Q92_07260</name>
</gene>
<dbReference type="Pfam" id="PF13472">
    <property type="entry name" value="Lipase_GDSL_2"/>
    <property type="match status" value="1"/>
</dbReference>
<feature type="domain" description="SGNH hydrolase-type esterase" evidence="1">
    <location>
        <begin position="68"/>
        <end position="237"/>
    </location>
</feature>